<evidence type="ECO:0000313" key="2">
    <source>
        <dbReference type="EMBL" id="RRR22670.1"/>
    </source>
</evidence>
<reference evidence="1 3" key="1">
    <citation type="submission" date="2018-07" db="EMBL/GenBank/DDBJ databases">
        <title>Brachybacterium saurashtrense DSM 23186 genome sequence.</title>
        <authorList>
            <person name="Guo L."/>
        </authorList>
    </citation>
    <scope>NUCLEOTIDE SEQUENCE [LARGE SCALE GENOMIC DNA]</scope>
    <source>
        <strain evidence="1 3">DSM 23186</strain>
    </source>
</reference>
<dbReference type="OrthoDB" id="4866170at2"/>
<dbReference type="EMBL" id="QSWH01000004">
    <property type="protein sequence ID" value="RRR22670.1"/>
    <property type="molecule type" value="Genomic_DNA"/>
</dbReference>
<keyword evidence="3" id="KW-1185">Reference proteome</keyword>
<dbReference type="Proteomes" id="UP000254236">
    <property type="component" value="Chromosome"/>
</dbReference>
<evidence type="ECO:0000313" key="1">
    <source>
        <dbReference type="EMBL" id="AXK46955.1"/>
    </source>
</evidence>
<accession>A0A345YSQ3</accession>
<sequence>MTDTPLDEAEELLRALSARLTDPAEGECLLCYVHRMLEHGCHGLRWALRYRDLRAPRATALERRLQQRGAFCDCEVFLNAYQLQEEHLVLGALLDVGGFPVGEVLEYPHPMPPCRGVRAGSTRPCALWRRQHLCRW</sequence>
<dbReference type="AlphaFoldDB" id="A0A345YSQ3"/>
<dbReference type="KEGG" id="bsau:DWV08_15890"/>
<dbReference type="RefSeq" id="WP_115414702.1">
    <property type="nucleotide sequence ID" value="NZ_CP031356.1"/>
</dbReference>
<dbReference type="Pfam" id="PF10905">
    <property type="entry name" value="DUF2695"/>
    <property type="match status" value="1"/>
</dbReference>
<dbReference type="InterPro" id="IPR024248">
    <property type="entry name" value="DUF2695"/>
</dbReference>
<dbReference type="EMBL" id="CP031356">
    <property type="protein sequence ID" value="AXK46955.1"/>
    <property type="molecule type" value="Genomic_DNA"/>
</dbReference>
<proteinExistence type="predicted"/>
<protein>
    <submittedName>
        <fullName evidence="2">DUF2695 domain-containing protein</fullName>
    </submittedName>
</protein>
<reference evidence="2 4" key="2">
    <citation type="submission" date="2018-08" db="EMBL/GenBank/DDBJ databases">
        <title>Brachybacterium saurashtrense DSM 23186.</title>
        <authorList>
            <person name="Li Y."/>
        </authorList>
    </citation>
    <scope>NUCLEOTIDE SEQUENCE [LARGE SCALE GENOMIC DNA]</scope>
    <source>
        <strain evidence="2 4">DSM 23186</strain>
    </source>
</reference>
<dbReference type="Proteomes" id="UP000282185">
    <property type="component" value="Unassembled WGS sequence"/>
</dbReference>
<evidence type="ECO:0000313" key="4">
    <source>
        <dbReference type="Proteomes" id="UP000282185"/>
    </source>
</evidence>
<evidence type="ECO:0000313" key="3">
    <source>
        <dbReference type="Proteomes" id="UP000254236"/>
    </source>
</evidence>
<name>A0A345YSQ3_9MICO</name>
<gene>
    <name evidence="1" type="ORF">DWV08_15890</name>
    <name evidence="2" type="ORF">DXU92_10510</name>
</gene>
<organism evidence="2 4">
    <name type="scientific">Brachybacterium saurashtrense</name>
    <dbReference type="NCBI Taxonomy" id="556288"/>
    <lineage>
        <taxon>Bacteria</taxon>
        <taxon>Bacillati</taxon>
        <taxon>Actinomycetota</taxon>
        <taxon>Actinomycetes</taxon>
        <taxon>Micrococcales</taxon>
        <taxon>Dermabacteraceae</taxon>
        <taxon>Brachybacterium</taxon>
    </lineage>
</organism>